<reference evidence="2" key="1">
    <citation type="submission" date="2018-08" db="EMBL/GenBank/DDBJ databases">
        <authorList>
            <person name="Zhang J."/>
            <person name="Du Z.-J."/>
        </authorList>
    </citation>
    <scope>NUCLEOTIDE SEQUENCE [LARGE SCALE GENOMIC DNA]</scope>
    <source>
        <strain evidence="2">KCTC 52655</strain>
    </source>
</reference>
<evidence type="ECO:0000313" key="2">
    <source>
        <dbReference type="Proteomes" id="UP000256561"/>
    </source>
</evidence>
<sequence>MLTMCACNICSKQEKQKGLFVGRWSKQGCISSARDYDDLKTWIRERKTAYLAARDNGWLDECCKHMKYGKTITWTLGECKDSAAKYETRGAWYKGDRNAYGAARRNGWLNDCCQHMEAAHESWTLQKCKASAAKYSTRWDWGTGDSKAYQAAVRSGWLDDCCEHIETLNINRRRWTLGECKASASKYSTSNAWQKGDPNAYRTAQKKGWLYECLEHFDSLLRETTYDECLADASNHDKWDEWSSSDNIFYLKAKSCGWVMICKDTIMQNSVVKWLKLKGMVPS</sequence>
<proteinExistence type="predicted"/>
<evidence type="ECO:0000313" key="1">
    <source>
        <dbReference type="EMBL" id="RDV23991.1"/>
    </source>
</evidence>
<keyword evidence="2" id="KW-1185">Reference proteome</keyword>
<organism evidence="1 2">
    <name type="scientific">Alteromonas aestuariivivens</name>
    <dbReference type="NCBI Taxonomy" id="1938339"/>
    <lineage>
        <taxon>Bacteria</taxon>
        <taxon>Pseudomonadati</taxon>
        <taxon>Pseudomonadota</taxon>
        <taxon>Gammaproteobacteria</taxon>
        <taxon>Alteromonadales</taxon>
        <taxon>Alteromonadaceae</taxon>
        <taxon>Alteromonas/Salinimonas group</taxon>
        <taxon>Alteromonas</taxon>
    </lineage>
</organism>
<dbReference type="Proteomes" id="UP000256561">
    <property type="component" value="Unassembled WGS sequence"/>
</dbReference>
<dbReference type="EMBL" id="QRHA01000016">
    <property type="protein sequence ID" value="RDV23991.1"/>
    <property type="molecule type" value="Genomic_DNA"/>
</dbReference>
<name>A0A3D8M2X2_9ALTE</name>
<protein>
    <submittedName>
        <fullName evidence="1">Uncharacterized protein</fullName>
    </submittedName>
</protein>
<accession>A0A3D8M2X2</accession>
<gene>
    <name evidence="1" type="ORF">DXV75_16150</name>
</gene>
<dbReference type="AlphaFoldDB" id="A0A3D8M2X2"/>
<comment type="caution">
    <text evidence="1">The sequence shown here is derived from an EMBL/GenBank/DDBJ whole genome shotgun (WGS) entry which is preliminary data.</text>
</comment>